<evidence type="ECO:0000256" key="6">
    <source>
        <dbReference type="ARBA" id="ARBA00022679"/>
    </source>
</evidence>
<dbReference type="Pfam" id="PF04983">
    <property type="entry name" value="RNA_pol_Rpb1_3"/>
    <property type="match status" value="1"/>
</dbReference>
<dbReference type="SMART" id="SM00663">
    <property type="entry name" value="RPOLA_N"/>
    <property type="match status" value="1"/>
</dbReference>
<evidence type="ECO:0000256" key="16">
    <source>
        <dbReference type="SAM" id="Coils"/>
    </source>
</evidence>
<evidence type="ECO:0000256" key="5">
    <source>
        <dbReference type="ARBA" id="ARBA00022553"/>
    </source>
</evidence>
<dbReference type="InterPro" id="IPR007066">
    <property type="entry name" value="RNA_pol_Rpb1_3"/>
</dbReference>
<dbReference type="InterPro" id="IPR047107">
    <property type="entry name" value="DNA-dir_RNA_pol1_lsu_C"/>
</dbReference>
<feature type="compositionally biased region" description="Basic and acidic residues" evidence="17">
    <location>
        <begin position="1383"/>
        <end position="1405"/>
    </location>
</feature>
<accession>H2Z3P5</accession>
<dbReference type="GO" id="GO:0003677">
    <property type="term" value="F:DNA binding"/>
    <property type="evidence" value="ECO:0007669"/>
    <property type="project" value="InterPro"/>
</dbReference>
<dbReference type="Gene3D" id="1.10.150.390">
    <property type="match status" value="1"/>
</dbReference>
<dbReference type="FunFam" id="1.10.274.100:FF:000012">
    <property type="entry name" value="DNA-directed RNA polymerase subunit"/>
    <property type="match status" value="1"/>
</dbReference>
<dbReference type="InterPro" id="IPR007081">
    <property type="entry name" value="RNA_pol_Rpb1_5"/>
</dbReference>
<sequence length="1732" mass="194658">MIRQIGKPYKTLSSIKFSCYNADEIRQLSVKRVTNPHSLDALLNPTEGGLYDAAYGASSRDELCSTCGKGSVQCTGHMGHIELPLPVYHPLFFKTLIYLLRGSCMKCQKLLIPRQKIFLMTMQLQALEKGMVQTVYKLKEAENEHLERVLLKHYDDIANYKIESNAEGMKSNHEATNGWSRNAAELHLTLVSEFIHLLAKPVSRCPHCGGSVVNIRSEHNSRIYSMEVLEKTGKVQEASQSYMTPSSVQNHISALWNNEKDILSMIFVAMADAAGTMVDVLFLSVLSVPPSRFRPIGCVNDRHFESPQTTSYSKVLMDCAILRALLKKMKEADKENQQEEFEQEEEDVTKMGKLKLRMDLLSSIPGKTLSEKLENAWHRLQQHINCLMDSDLDRLTVNGGDKIPGIKQLLEKKDGLFRKHMMGKRVNYAARSVISPDPYIATNEIGLPMVFATKLTYPCPVTPWNLKMLRQAVMNGPLKHPGATHVVSEGRTVLLSATDQSQRESVAKQLTASDTHVKTNTNFETPKTVLRHIQTGDVMLLNRQPTLHKGSIMAHRVRVLPGEKTLRMHYANCKSYNADFDGDEMNAHFPTELCRSEAYQLMSTDRQYLSGKDGKPLSCLIQDHMVAGVNISIRGRFFTREQYQQLTYNALMHLPYKVKLLTPAILKPQPLWSGKQVFSTIFMNITPNGLPRINLTGKSKIGPKNWQNAPPRNAVVAPIDNGDMCESQVIIRDGELLCGVLDKAHYGATEHGLVHATYELYSGEISGRLLTCLARLFTAFLQFYRGFTLGVEDILVKDWANKSRTDVVVDTKDNGMAAVAKTLNVKRKENTEDVTDALWDAHVATKITVNKGEDKLAAVDHAMKTVSNDVNDKIAKCCTGNGLLKTFPTNNLQLMVISGAKGGAVNCMQISCLLGQIELEGRRPPLMPSGRSAPSFMPYDTTIRAGGFISQRFLTGIRPQEYFYHCMAGREGLVDTAVKTSRSGYLQRCLIKHLEGLLLSYDMTVRDSDGSVVQFLYGEDGIDINKTSYLNQQQYDFVVKNYDVIKPFMLQAIAKQLPDVDTFESSAYGRSITRKWSKFDKLRKKRNKRLRKTQEGRTSGFLNFSVQCKSGNLPISKIFFNYFQIKNQWMKLDIEGRAKYLDKTSKLRLPDTIISQYRPDIYFGSTSDHFHDEMKKYIKQNPLNLPANDTTNSLPSLESLLKMRYQRSLCQPGESVGLLAAQSIGEPSTQMTLNTFHFAGRGEMNVTLGIPRLREILMVASKQIKTPQITVPVKEGRQKRAKRLCKELTKVLLSQVLHKFTVDERLVVGSGDIGDRYRRCVVTIQLLPERQFGKEMAMSRDTVLRHIEKNFFRALLFAITKQLKKRESEVLQIDQRVARETVRRAKNADGEDASRDAETFEAEKNADDDDVDEEAGFDDGDAAAEGQRRKKREEVDYEEQDDELPDENDNSTMIEPDEDSRDSAPPMMEEQDTEGSITFSLVHNTKQSRFFTDEQATHEIDEAAVSFRIRAVKNLGHGNISIEDYEFDAASSGWCRVTFLMPLTSVHVDVVSLVRSEACQSAVRQVPGISRCILVPVQGQACVDAGAVNLVTEGINFYKIFENEDSLDVNRLYSNCVHSVAQIYGVEAARRVVVKEIANVFAVYGIEVDSRHLSLIGDYMCYEGVYKPFNRLAIASCVSPLQQMSFETTMKFLNSAALHGSLDRLQSPSARIVAGQVVKGGTGNFSLLYPMT</sequence>
<feature type="region of interest" description="Disordered" evidence="17">
    <location>
        <begin position="1383"/>
        <end position="1473"/>
    </location>
</feature>
<evidence type="ECO:0000256" key="10">
    <source>
        <dbReference type="ARBA" id="ARBA00022842"/>
    </source>
</evidence>
<evidence type="ECO:0000259" key="18">
    <source>
        <dbReference type="SMART" id="SM00663"/>
    </source>
</evidence>
<dbReference type="eggNOG" id="KOG0262">
    <property type="taxonomic scope" value="Eukaryota"/>
</dbReference>
<dbReference type="Gene3D" id="6.10.250.2940">
    <property type="match status" value="1"/>
</dbReference>
<keyword evidence="8" id="KW-0479">Metal-binding</keyword>
<dbReference type="Ensembl" id="ENSCSAVT00000012349.1">
    <property type="protein sequence ID" value="ENSCSAVP00000012207.1"/>
    <property type="gene ID" value="ENSCSAVG00000007184.1"/>
</dbReference>
<dbReference type="Gene3D" id="2.40.40.20">
    <property type="match status" value="1"/>
</dbReference>
<comment type="similarity">
    <text evidence="2 15">Belongs to the RNA polymerase beta' chain family.</text>
</comment>
<evidence type="ECO:0000256" key="4">
    <source>
        <dbReference type="ARBA" id="ARBA00022478"/>
    </source>
</evidence>
<keyword evidence="11 15" id="KW-0804">Transcription</keyword>
<dbReference type="InterPro" id="IPR007083">
    <property type="entry name" value="RNA_pol_Rpb1_4"/>
</dbReference>
<dbReference type="Gene3D" id="3.30.1490.180">
    <property type="entry name" value="RNA polymerase ii"/>
    <property type="match status" value="1"/>
</dbReference>
<dbReference type="Pfam" id="PF05000">
    <property type="entry name" value="RNA_pol_Rpb1_4"/>
    <property type="match status" value="1"/>
</dbReference>
<dbReference type="Pfam" id="PF00623">
    <property type="entry name" value="RNA_pol_Rpb1_2"/>
    <property type="match status" value="1"/>
</dbReference>
<dbReference type="GO" id="GO:0003899">
    <property type="term" value="F:DNA-directed RNA polymerase activity"/>
    <property type="evidence" value="ECO:0007669"/>
    <property type="project" value="UniProtKB-EC"/>
</dbReference>
<proteinExistence type="inferred from homology"/>
<dbReference type="Gene3D" id="1.10.274.100">
    <property type="entry name" value="RNA polymerase Rpb1, domain 3"/>
    <property type="match status" value="1"/>
</dbReference>
<feature type="compositionally biased region" description="Acidic residues" evidence="17">
    <location>
        <begin position="1435"/>
        <end position="1460"/>
    </location>
</feature>
<keyword evidence="9" id="KW-0862">Zinc</keyword>
<keyword evidence="7 15" id="KW-0548">Nucleotidyltransferase</keyword>
<reference evidence="19" key="3">
    <citation type="submission" date="2025-09" db="UniProtKB">
        <authorList>
            <consortium name="Ensembl"/>
        </authorList>
    </citation>
    <scope>IDENTIFICATION</scope>
</reference>
<evidence type="ECO:0000256" key="12">
    <source>
        <dbReference type="ARBA" id="ARBA00023242"/>
    </source>
</evidence>
<dbReference type="Pfam" id="PF04997">
    <property type="entry name" value="RNA_pol_Rpb1_1"/>
    <property type="match status" value="1"/>
</dbReference>
<dbReference type="Gene3D" id="3.30.70.2850">
    <property type="match status" value="1"/>
</dbReference>
<dbReference type="InterPro" id="IPR044893">
    <property type="entry name" value="RNA_pol_Rpb1_clamp_domain"/>
</dbReference>
<dbReference type="Gene3D" id="1.10.357.120">
    <property type="match status" value="1"/>
</dbReference>
<dbReference type="InterPro" id="IPR045867">
    <property type="entry name" value="DNA-dir_RpoC_beta_prime"/>
</dbReference>
<dbReference type="Gene3D" id="4.10.860.120">
    <property type="entry name" value="RNA polymerase II, clamp domain"/>
    <property type="match status" value="1"/>
</dbReference>
<dbReference type="PANTHER" id="PTHR19376:SF11">
    <property type="entry name" value="DNA-DIRECTED RNA POLYMERASE I SUBUNIT RPA1"/>
    <property type="match status" value="1"/>
</dbReference>
<keyword evidence="4 15" id="KW-0240">DNA-directed RNA polymerase</keyword>
<dbReference type="InterPro" id="IPR015699">
    <property type="entry name" value="DNA-dir_RNA_pol1_lsu_N"/>
</dbReference>
<feature type="coiled-coil region" evidence="16">
    <location>
        <begin position="322"/>
        <end position="354"/>
    </location>
</feature>
<dbReference type="Proteomes" id="UP000007875">
    <property type="component" value="Unassembled WGS sequence"/>
</dbReference>
<dbReference type="InterPro" id="IPR042102">
    <property type="entry name" value="RNA_pol_Rpb1_3_sf"/>
</dbReference>
<feature type="compositionally biased region" description="Acidic residues" evidence="17">
    <location>
        <begin position="1406"/>
        <end position="1422"/>
    </location>
</feature>
<keyword evidence="16" id="KW-0175">Coiled coil</keyword>
<evidence type="ECO:0000313" key="19">
    <source>
        <dbReference type="Ensembl" id="ENSCSAVP00000012207.1"/>
    </source>
</evidence>
<comment type="subunit">
    <text evidence="3">Component of the RNA polymerase I (Pol I) complex consisting of at least 13 subunits.</text>
</comment>
<dbReference type="GeneTree" id="ENSGT00920000149138"/>
<evidence type="ECO:0000256" key="14">
    <source>
        <dbReference type="ARBA" id="ARBA00053996"/>
    </source>
</evidence>
<dbReference type="GO" id="GO:0005736">
    <property type="term" value="C:RNA polymerase I complex"/>
    <property type="evidence" value="ECO:0007669"/>
    <property type="project" value="TreeGrafter"/>
</dbReference>
<keyword evidence="10" id="KW-0460">Magnesium</keyword>
<evidence type="ECO:0000256" key="9">
    <source>
        <dbReference type="ARBA" id="ARBA00022833"/>
    </source>
</evidence>
<keyword evidence="12" id="KW-0539">Nucleus</keyword>
<dbReference type="Pfam" id="PF04998">
    <property type="entry name" value="RNA_pol_Rpb1_5"/>
    <property type="match status" value="1"/>
</dbReference>
<dbReference type="InterPro" id="IPR006592">
    <property type="entry name" value="RNA_pol_N"/>
</dbReference>
<organism evidence="19 20">
    <name type="scientific">Ciona savignyi</name>
    <name type="common">Pacific transparent sea squirt</name>
    <dbReference type="NCBI Taxonomy" id="51511"/>
    <lineage>
        <taxon>Eukaryota</taxon>
        <taxon>Metazoa</taxon>
        <taxon>Chordata</taxon>
        <taxon>Tunicata</taxon>
        <taxon>Ascidiacea</taxon>
        <taxon>Phlebobranchia</taxon>
        <taxon>Cionidae</taxon>
        <taxon>Ciona</taxon>
    </lineage>
</organism>
<dbReference type="GO" id="GO:0046872">
    <property type="term" value="F:metal ion binding"/>
    <property type="evidence" value="ECO:0007669"/>
    <property type="project" value="UniProtKB-KW"/>
</dbReference>
<evidence type="ECO:0000256" key="13">
    <source>
        <dbReference type="ARBA" id="ARBA00048552"/>
    </source>
</evidence>
<dbReference type="CDD" id="cd02735">
    <property type="entry name" value="RNAP_I_Rpa1_C"/>
    <property type="match status" value="1"/>
</dbReference>
<comment type="subcellular location">
    <subcellularLocation>
        <location evidence="1">Nucleus</location>
        <location evidence="1">Nucleolus</location>
    </subcellularLocation>
</comment>
<protein>
    <recommendedName>
        <fullName evidence="15">DNA-directed RNA polymerase subunit</fullName>
        <ecNumber evidence="15">2.7.7.6</ecNumber>
    </recommendedName>
</protein>
<keyword evidence="6 15" id="KW-0808">Transferase</keyword>
<dbReference type="InterPro" id="IPR000722">
    <property type="entry name" value="RNA_pol_asu"/>
</dbReference>
<dbReference type="PANTHER" id="PTHR19376">
    <property type="entry name" value="DNA-DIRECTED RNA POLYMERASE"/>
    <property type="match status" value="1"/>
</dbReference>
<evidence type="ECO:0000256" key="15">
    <source>
        <dbReference type="RuleBase" id="RU004279"/>
    </source>
</evidence>
<reference evidence="20" key="1">
    <citation type="submission" date="2003-08" db="EMBL/GenBank/DDBJ databases">
        <authorList>
            <person name="Birren B."/>
            <person name="Nusbaum C."/>
            <person name="Abebe A."/>
            <person name="Abouelleil A."/>
            <person name="Adekoya E."/>
            <person name="Ait-zahra M."/>
            <person name="Allen N."/>
            <person name="Allen T."/>
            <person name="An P."/>
            <person name="Anderson M."/>
            <person name="Anderson S."/>
            <person name="Arachchi H."/>
            <person name="Armbruster J."/>
            <person name="Bachantsang P."/>
            <person name="Baldwin J."/>
            <person name="Barry A."/>
            <person name="Bayul T."/>
            <person name="Blitshsteyn B."/>
            <person name="Bloom T."/>
            <person name="Blye J."/>
            <person name="Boguslavskiy L."/>
            <person name="Borowsky M."/>
            <person name="Boukhgalter B."/>
            <person name="Brunache A."/>
            <person name="Butler J."/>
            <person name="Calixte N."/>
            <person name="Calvo S."/>
            <person name="Camarata J."/>
            <person name="Campo K."/>
            <person name="Chang J."/>
            <person name="Cheshatsang Y."/>
            <person name="Citroen M."/>
            <person name="Collymore A."/>
            <person name="Considine T."/>
            <person name="Cook A."/>
            <person name="Cooke P."/>
            <person name="Corum B."/>
            <person name="Cuomo C."/>
            <person name="David R."/>
            <person name="Dawoe T."/>
            <person name="Degray S."/>
            <person name="Dodge S."/>
            <person name="Dooley K."/>
            <person name="Dorje P."/>
            <person name="Dorjee K."/>
            <person name="Dorris L."/>
            <person name="Duffey N."/>
            <person name="Dupes A."/>
            <person name="Elkins T."/>
            <person name="Engels R."/>
            <person name="Erickson J."/>
            <person name="Farina A."/>
            <person name="Faro S."/>
            <person name="Ferreira P."/>
            <person name="Fischer H."/>
            <person name="Fitzgerald M."/>
            <person name="Foley K."/>
            <person name="Gage D."/>
            <person name="Galagan J."/>
            <person name="Gearin G."/>
            <person name="Gnerre S."/>
            <person name="Gnirke A."/>
            <person name="Goyette A."/>
            <person name="Graham J."/>
            <person name="Grandbois E."/>
            <person name="Gyaltsen K."/>
            <person name="Hafez N."/>
            <person name="Hagopian D."/>
            <person name="Hagos B."/>
            <person name="Hall J."/>
            <person name="Hatcher B."/>
            <person name="Heller A."/>
            <person name="Higgins H."/>
            <person name="Honan T."/>
            <person name="Horn A."/>
            <person name="Houde N."/>
            <person name="Hughes L."/>
            <person name="Hulme W."/>
            <person name="Husby E."/>
            <person name="Iliev I."/>
            <person name="Jaffe D."/>
            <person name="Jones C."/>
            <person name="Kamal M."/>
            <person name="Kamat A."/>
            <person name="Kamvysselis M."/>
            <person name="Karlsson E."/>
            <person name="Kells C."/>
            <person name="Kieu A."/>
            <person name="Kisner P."/>
            <person name="Kodira C."/>
            <person name="Kulbokas E."/>
            <person name="Labutti K."/>
            <person name="Lama D."/>
            <person name="Landers T."/>
            <person name="Leger J."/>
            <person name="Levine S."/>
            <person name="Lewis D."/>
            <person name="Lewis T."/>
            <person name="Lindblad-toh K."/>
            <person name="Liu X."/>
            <person name="Lokyitsang T."/>
            <person name="Lokyitsang Y."/>
            <person name="Lucien O."/>
            <person name="Lui A."/>
            <person name="Ma L.J."/>
            <person name="Mabbitt R."/>
            <person name="Macdonald J."/>
            <person name="Maclean C."/>
            <person name="Major J."/>
            <person name="Manning J."/>
            <person name="Marabella R."/>
            <person name="Maru K."/>
            <person name="Matthews C."/>
            <person name="Mauceli E."/>
            <person name="Mccarthy M."/>
            <person name="Mcdonough S."/>
            <person name="Mcghee T."/>
            <person name="Meldrim J."/>
            <person name="Meneus L."/>
            <person name="Mesirov J."/>
            <person name="Mihalev A."/>
            <person name="Mihova T."/>
            <person name="Mikkelsen T."/>
            <person name="Mlenga V."/>
            <person name="Moru K."/>
            <person name="Mozes J."/>
            <person name="Mulrain L."/>
            <person name="Munson G."/>
            <person name="Naylor J."/>
            <person name="Newes C."/>
            <person name="Nguyen C."/>
            <person name="Nguyen N."/>
            <person name="Nguyen T."/>
            <person name="Nicol R."/>
            <person name="Nielsen C."/>
            <person name="Nizzari M."/>
            <person name="Norbu C."/>
            <person name="Norbu N."/>
            <person name="O'donnell P."/>
            <person name="Okoawo O."/>
            <person name="O'leary S."/>
            <person name="Omotosho B."/>
            <person name="O'neill K."/>
            <person name="Osman S."/>
            <person name="Parker S."/>
            <person name="Perrin D."/>
            <person name="Phunkhang P."/>
            <person name="Piqani B."/>
            <person name="Purcell S."/>
            <person name="Rachupka T."/>
            <person name="Ramasamy U."/>
            <person name="Rameau R."/>
            <person name="Ray V."/>
            <person name="Raymond C."/>
            <person name="Retta R."/>
            <person name="Richardson S."/>
            <person name="Rise C."/>
            <person name="Rodriguez J."/>
            <person name="Rogers J."/>
            <person name="Rogov P."/>
            <person name="Rutman M."/>
            <person name="Schupbach R."/>
            <person name="Seaman C."/>
            <person name="Settipalli S."/>
            <person name="Sharpe T."/>
            <person name="Sheridan J."/>
            <person name="Sherpa N."/>
            <person name="Shi J."/>
            <person name="Smirnov S."/>
            <person name="Smith C."/>
            <person name="Sougnez C."/>
            <person name="Spencer B."/>
            <person name="Stalker J."/>
            <person name="Stange-thomann N."/>
            <person name="Stavropoulos S."/>
            <person name="Stetson K."/>
            <person name="Stone C."/>
            <person name="Stone S."/>
            <person name="Stubbs M."/>
            <person name="Talamas J."/>
            <person name="Tchuinga P."/>
            <person name="Tenzing P."/>
            <person name="Tesfaye S."/>
            <person name="Theodore J."/>
            <person name="Thoulutsang Y."/>
            <person name="Topham K."/>
            <person name="Towey S."/>
            <person name="Tsamla T."/>
            <person name="Tsomo N."/>
            <person name="Vallee D."/>
            <person name="Vassiliev H."/>
            <person name="Venkataraman V."/>
            <person name="Vinson J."/>
            <person name="Vo A."/>
            <person name="Wade C."/>
            <person name="Wang S."/>
            <person name="Wangchuk T."/>
            <person name="Wangdi T."/>
            <person name="Whittaker C."/>
            <person name="Wilkinson J."/>
            <person name="Wu Y."/>
            <person name="Wyman D."/>
            <person name="Yadav S."/>
            <person name="Yang S."/>
            <person name="Yang X."/>
            <person name="Yeager S."/>
            <person name="Yee E."/>
            <person name="Young G."/>
            <person name="Zainoun J."/>
            <person name="Zembeck L."/>
            <person name="Zimmer A."/>
            <person name="Zody M."/>
            <person name="Lander E."/>
        </authorList>
    </citation>
    <scope>NUCLEOTIDE SEQUENCE [LARGE SCALE GENOMIC DNA]</scope>
</reference>
<dbReference type="FunFam" id="2.40.40.20:FF:000019">
    <property type="entry name" value="DNA-directed RNA polymerase II subunit RPB1"/>
    <property type="match status" value="1"/>
</dbReference>
<feature type="domain" description="RNA polymerase N-terminal" evidence="18">
    <location>
        <begin position="279"/>
        <end position="632"/>
    </location>
</feature>
<dbReference type="EC" id="2.7.7.6" evidence="15"/>
<dbReference type="CDD" id="cd01435">
    <property type="entry name" value="RNAP_I_RPA1_N"/>
    <property type="match status" value="1"/>
</dbReference>
<evidence type="ECO:0000256" key="2">
    <source>
        <dbReference type="ARBA" id="ARBA00006460"/>
    </source>
</evidence>
<comment type="function">
    <text evidence="14">DNA-dependent RNA polymerase catalyzes the transcription of DNA into RNA using the four ribonucleoside triphosphates as substrates. Largest and catalytic core component of RNA polymerase I which synthesizes ribosomal RNA precursors. Forms the polymerase active center together with the second largest subunit. A single stranded DNA template strand of the promoter is positioned within the central active site cleft of Pol I. A bridging helix emanates from RPA1 and crosses the cleft near the catalytic site and is thought to promote translocation of Pol I by acting as a ratchet that moves the RNA-DNA hybrid through the active site by switching from straight to bent conformations at each step of nucleotide addition.</text>
</comment>
<evidence type="ECO:0000256" key="11">
    <source>
        <dbReference type="ARBA" id="ARBA00023163"/>
    </source>
</evidence>
<dbReference type="InterPro" id="IPR007080">
    <property type="entry name" value="RNA_pol_Rpb1_1"/>
</dbReference>
<name>H2Z3P5_CIOSA</name>
<evidence type="ECO:0000256" key="3">
    <source>
        <dbReference type="ARBA" id="ARBA00011251"/>
    </source>
</evidence>
<evidence type="ECO:0000256" key="8">
    <source>
        <dbReference type="ARBA" id="ARBA00022723"/>
    </source>
</evidence>
<dbReference type="InterPro" id="IPR038120">
    <property type="entry name" value="Rpb1_funnel_sf"/>
</dbReference>
<keyword evidence="5" id="KW-0597">Phosphoprotein</keyword>
<dbReference type="SUPFAM" id="SSF64484">
    <property type="entry name" value="beta and beta-prime subunits of DNA dependent RNA-polymerase"/>
    <property type="match status" value="1"/>
</dbReference>
<dbReference type="STRING" id="51511.ENSCSAVP00000012207"/>
<comment type="catalytic activity">
    <reaction evidence="13 15">
        <text>RNA(n) + a ribonucleoside 5'-triphosphate = RNA(n+1) + diphosphate</text>
        <dbReference type="Rhea" id="RHEA:21248"/>
        <dbReference type="Rhea" id="RHEA-COMP:14527"/>
        <dbReference type="Rhea" id="RHEA-COMP:17342"/>
        <dbReference type="ChEBI" id="CHEBI:33019"/>
        <dbReference type="ChEBI" id="CHEBI:61557"/>
        <dbReference type="ChEBI" id="CHEBI:140395"/>
        <dbReference type="EC" id="2.7.7.6"/>
    </reaction>
</comment>
<keyword evidence="20" id="KW-1185">Reference proteome</keyword>
<evidence type="ECO:0000256" key="1">
    <source>
        <dbReference type="ARBA" id="ARBA00004604"/>
    </source>
</evidence>
<dbReference type="Gene3D" id="1.10.132.30">
    <property type="match status" value="1"/>
</dbReference>
<reference evidence="19" key="2">
    <citation type="submission" date="2025-08" db="UniProtKB">
        <authorList>
            <consortium name="Ensembl"/>
        </authorList>
    </citation>
    <scope>IDENTIFICATION</scope>
</reference>
<dbReference type="GO" id="GO:0006351">
    <property type="term" value="P:DNA-templated transcription"/>
    <property type="evidence" value="ECO:0007669"/>
    <property type="project" value="InterPro"/>
</dbReference>
<evidence type="ECO:0000256" key="17">
    <source>
        <dbReference type="SAM" id="MobiDB-lite"/>
    </source>
</evidence>
<dbReference type="InParanoid" id="H2Z3P5"/>
<evidence type="ECO:0000256" key="7">
    <source>
        <dbReference type="ARBA" id="ARBA00022695"/>
    </source>
</evidence>
<evidence type="ECO:0000313" key="20">
    <source>
        <dbReference type="Proteomes" id="UP000007875"/>
    </source>
</evidence>